<comment type="cofactor">
    <cofactor evidence="2">
        <name>Mg(2+)</name>
        <dbReference type="ChEBI" id="CHEBI:18420"/>
    </cofactor>
</comment>
<dbReference type="GO" id="GO:0008686">
    <property type="term" value="F:3,4-dihydroxy-2-butanone-4-phosphate synthase activity"/>
    <property type="evidence" value="ECO:0007669"/>
    <property type="project" value="UniProtKB-EC"/>
</dbReference>
<evidence type="ECO:0000256" key="2">
    <source>
        <dbReference type="ARBA" id="ARBA00001946"/>
    </source>
</evidence>
<sequence>MTIEVQHPRDTASDQASGLADPREVIAAVARGELVVMVDDENRENEGDLIVAADFADARAINFMITHGRGLVCLSLTGERALELQLPPMVQHNQDYRGTAFTVSIDGSPENGVLTGISAGERARTIELARCGDAHDLVRPGHVFPLIARSGGVLERPGHTEASVDLARLAGLTPAGVIVEIIGEDGEMLRLPALRAFAARHGLLISSIERLQEYLRGEGAAA</sequence>
<evidence type="ECO:0000256" key="3">
    <source>
        <dbReference type="ARBA" id="ARBA00005104"/>
    </source>
</evidence>
<keyword evidence="7" id="KW-0464">Manganese</keyword>
<keyword evidence="8 9" id="KW-0456">Lyase</keyword>
<dbReference type="UniPathway" id="UPA00275"/>
<dbReference type="Pfam" id="PF00926">
    <property type="entry name" value="DHBP_synthase"/>
    <property type="match status" value="1"/>
</dbReference>
<keyword evidence="6" id="KW-0460">Magnesium</keyword>
<dbReference type="SUPFAM" id="SSF55821">
    <property type="entry name" value="YrdC/RibB"/>
    <property type="match status" value="1"/>
</dbReference>
<keyword evidence="4" id="KW-0686">Riboflavin biosynthesis</keyword>
<dbReference type="Gene3D" id="3.90.870.10">
    <property type="entry name" value="DHBP synthase"/>
    <property type="match status" value="1"/>
</dbReference>
<dbReference type="GO" id="GO:0003935">
    <property type="term" value="F:GTP cyclohydrolase II activity"/>
    <property type="evidence" value="ECO:0007669"/>
    <property type="project" value="TreeGrafter"/>
</dbReference>
<dbReference type="InterPro" id="IPR000422">
    <property type="entry name" value="DHBP_synthase_RibB"/>
</dbReference>
<gene>
    <name evidence="9" type="primary">ribB_1</name>
    <name evidence="9" type="ORF">GALL_292020</name>
</gene>
<organism evidence="9">
    <name type="scientific">mine drainage metagenome</name>
    <dbReference type="NCBI Taxonomy" id="410659"/>
    <lineage>
        <taxon>unclassified sequences</taxon>
        <taxon>metagenomes</taxon>
        <taxon>ecological metagenomes</taxon>
    </lineage>
</organism>
<protein>
    <submittedName>
        <fullName evidence="9">3,4-dihydroxy-2-butanone 4-phosphate synthase</fullName>
        <ecNumber evidence="9">4.1.99.12</ecNumber>
    </submittedName>
</protein>
<evidence type="ECO:0000256" key="5">
    <source>
        <dbReference type="ARBA" id="ARBA00022723"/>
    </source>
</evidence>
<dbReference type="GO" id="GO:0046872">
    <property type="term" value="F:metal ion binding"/>
    <property type="evidence" value="ECO:0007669"/>
    <property type="project" value="UniProtKB-KW"/>
</dbReference>
<keyword evidence="5" id="KW-0479">Metal-binding</keyword>
<dbReference type="PANTHER" id="PTHR21327">
    <property type="entry name" value="GTP CYCLOHYDROLASE II-RELATED"/>
    <property type="match status" value="1"/>
</dbReference>
<comment type="caution">
    <text evidence="9">The sequence shown here is derived from an EMBL/GenBank/DDBJ whole genome shotgun (WGS) entry which is preliminary data.</text>
</comment>
<dbReference type="PANTHER" id="PTHR21327:SF18">
    <property type="entry name" value="3,4-DIHYDROXY-2-BUTANONE 4-PHOSPHATE SYNTHASE"/>
    <property type="match status" value="1"/>
</dbReference>
<dbReference type="NCBIfam" id="TIGR00506">
    <property type="entry name" value="ribB"/>
    <property type="match status" value="1"/>
</dbReference>
<accession>A0A1J5RH39</accession>
<evidence type="ECO:0000256" key="6">
    <source>
        <dbReference type="ARBA" id="ARBA00022842"/>
    </source>
</evidence>
<dbReference type="EMBL" id="MLJW01000352">
    <property type="protein sequence ID" value="OIQ88923.1"/>
    <property type="molecule type" value="Genomic_DNA"/>
</dbReference>
<dbReference type="EC" id="4.1.99.12" evidence="9"/>
<dbReference type="FunFam" id="3.90.870.10:FF:000001">
    <property type="entry name" value="Riboflavin biosynthesis protein RibBA"/>
    <property type="match status" value="1"/>
</dbReference>
<proteinExistence type="predicted"/>
<evidence type="ECO:0000256" key="7">
    <source>
        <dbReference type="ARBA" id="ARBA00023211"/>
    </source>
</evidence>
<name>A0A1J5RH39_9ZZZZ</name>
<dbReference type="AlphaFoldDB" id="A0A1J5RH39"/>
<comment type="cofactor">
    <cofactor evidence="1">
        <name>Mn(2+)</name>
        <dbReference type="ChEBI" id="CHEBI:29035"/>
    </cofactor>
</comment>
<evidence type="ECO:0000256" key="4">
    <source>
        <dbReference type="ARBA" id="ARBA00022619"/>
    </source>
</evidence>
<dbReference type="GO" id="GO:0009231">
    <property type="term" value="P:riboflavin biosynthetic process"/>
    <property type="evidence" value="ECO:0007669"/>
    <property type="project" value="UniProtKB-UniPathway"/>
</dbReference>
<evidence type="ECO:0000313" key="9">
    <source>
        <dbReference type="EMBL" id="OIQ88923.1"/>
    </source>
</evidence>
<dbReference type="GO" id="GO:0005829">
    <property type="term" value="C:cytosol"/>
    <property type="evidence" value="ECO:0007669"/>
    <property type="project" value="TreeGrafter"/>
</dbReference>
<dbReference type="InterPro" id="IPR017945">
    <property type="entry name" value="DHBP_synth_RibB-like_a/b_dom"/>
</dbReference>
<evidence type="ECO:0000256" key="1">
    <source>
        <dbReference type="ARBA" id="ARBA00001936"/>
    </source>
</evidence>
<evidence type="ECO:0000256" key="8">
    <source>
        <dbReference type="ARBA" id="ARBA00023239"/>
    </source>
</evidence>
<reference evidence="9" key="1">
    <citation type="submission" date="2016-10" db="EMBL/GenBank/DDBJ databases">
        <title>Sequence of Gallionella enrichment culture.</title>
        <authorList>
            <person name="Poehlein A."/>
            <person name="Muehling M."/>
            <person name="Daniel R."/>
        </authorList>
    </citation>
    <scope>NUCLEOTIDE SEQUENCE</scope>
</reference>
<comment type="pathway">
    <text evidence="3">Cofactor biosynthesis; riboflavin biosynthesis.</text>
</comment>